<sequence length="118" mass="13531">MYIMAPLKNTFLGLAHDVSHAFEKIQNSTHSHSHNHEIANHHEHKLISFFSIVFSSEKDATSSHDLQALQHFDKHLMQQDFALKILPKQNKKQIFHFALDSYTAFLKNTSPPPQATIS</sequence>
<organism evidence="1 2">
    <name type="scientific">Ulvibacter antarcticus</name>
    <dbReference type="NCBI Taxonomy" id="442714"/>
    <lineage>
        <taxon>Bacteria</taxon>
        <taxon>Pseudomonadati</taxon>
        <taxon>Bacteroidota</taxon>
        <taxon>Flavobacteriia</taxon>
        <taxon>Flavobacteriales</taxon>
        <taxon>Flavobacteriaceae</taxon>
        <taxon>Ulvibacter</taxon>
    </lineage>
</organism>
<proteinExistence type="predicted"/>
<accession>A0A3L9YZ47</accession>
<keyword evidence="2" id="KW-1185">Reference proteome</keyword>
<name>A0A3L9YZ47_9FLAO</name>
<reference evidence="1 2" key="1">
    <citation type="submission" date="2018-10" db="EMBL/GenBank/DDBJ databases">
        <title>Genomic Encyclopedia of Archaeal and Bacterial Type Strains, Phase II (KMG-II): from individual species to whole genera.</title>
        <authorList>
            <person name="Goeker M."/>
        </authorList>
    </citation>
    <scope>NUCLEOTIDE SEQUENCE [LARGE SCALE GENOMIC DNA]</scope>
    <source>
        <strain evidence="1 2">DSM 23424</strain>
    </source>
</reference>
<gene>
    <name evidence="1" type="ORF">BXY75_0267</name>
</gene>
<evidence type="ECO:0000313" key="2">
    <source>
        <dbReference type="Proteomes" id="UP000271339"/>
    </source>
</evidence>
<protein>
    <submittedName>
        <fullName evidence="1">Uncharacterized protein</fullName>
    </submittedName>
</protein>
<evidence type="ECO:0000313" key="1">
    <source>
        <dbReference type="EMBL" id="RMA65853.1"/>
    </source>
</evidence>
<dbReference type="EMBL" id="REFC01000011">
    <property type="protein sequence ID" value="RMA65853.1"/>
    <property type="molecule type" value="Genomic_DNA"/>
</dbReference>
<dbReference type="Proteomes" id="UP000271339">
    <property type="component" value="Unassembled WGS sequence"/>
</dbReference>
<comment type="caution">
    <text evidence="1">The sequence shown here is derived from an EMBL/GenBank/DDBJ whole genome shotgun (WGS) entry which is preliminary data.</text>
</comment>
<dbReference type="AlphaFoldDB" id="A0A3L9YZ47"/>